<dbReference type="PANTHER" id="PTHR46599:SF3">
    <property type="entry name" value="PIGGYBAC TRANSPOSABLE ELEMENT-DERIVED PROTEIN 4"/>
    <property type="match status" value="1"/>
</dbReference>
<dbReference type="PANTHER" id="PTHR46599">
    <property type="entry name" value="PIGGYBAC TRANSPOSABLE ELEMENT-DERIVED PROTEIN 4"/>
    <property type="match status" value="1"/>
</dbReference>
<evidence type="ECO:0000259" key="1">
    <source>
        <dbReference type="Pfam" id="PF13843"/>
    </source>
</evidence>
<dbReference type="InterPro" id="IPR029526">
    <property type="entry name" value="PGBD"/>
</dbReference>
<dbReference type="EnsemblMetazoa" id="G32513.1">
    <property type="protein sequence ID" value="G32513.1:cds"/>
    <property type="gene ID" value="G32513"/>
</dbReference>
<evidence type="ECO:0000313" key="3">
    <source>
        <dbReference type="Proteomes" id="UP000005408"/>
    </source>
</evidence>
<protein>
    <recommendedName>
        <fullName evidence="1">PiggyBac transposable element-derived protein domain-containing protein</fullName>
    </recommendedName>
</protein>
<dbReference type="Proteomes" id="UP000005408">
    <property type="component" value="Unassembled WGS sequence"/>
</dbReference>
<dbReference type="AlphaFoldDB" id="A0A8W8MIT0"/>
<feature type="domain" description="PiggyBac transposable element-derived protein" evidence="1">
    <location>
        <begin position="1"/>
        <end position="154"/>
    </location>
</feature>
<sequence>MQLMEPYLYRYHHLVCDNYFTSPALCSSLFDKDTYMTGTVRVYRKGMPKSLKNLKLQRGESLVKQSGPIMALCYGDRKTVTFMSTLSQPNVIATHNARGVEIQIPAVNCVYNQKMGGVDLSDKSLELYDPDIRSNKMWKRILFNLLLRVISNAYIIYRQNRGLRTKMNRMDFQIGVCLGLVMLEIFGNPGALLEGQVCPLKQD</sequence>
<organism evidence="2 3">
    <name type="scientific">Magallana gigas</name>
    <name type="common">Pacific oyster</name>
    <name type="synonym">Crassostrea gigas</name>
    <dbReference type="NCBI Taxonomy" id="29159"/>
    <lineage>
        <taxon>Eukaryota</taxon>
        <taxon>Metazoa</taxon>
        <taxon>Spiralia</taxon>
        <taxon>Lophotrochozoa</taxon>
        <taxon>Mollusca</taxon>
        <taxon>Bivalvia</taxon>
        <taxon>Autobranchia</taxon>
        <taxon>Pteriomorphia</taxon>
        <taxon>Ostreida</taxon>
        <taxon>Ostreoidea</taxon>
        <taxon>Ostreidae</taxon>
        <taxon>Magallana</taxon>
    </lineage>
</organism>
<keyword evidence="3" id="KW-1185">Reference proteome</keyword>
<proteinExistence type="predicted"/>
<evidence type="ECO:0000313" key="2">
    <source>
        <dbReference type="EnsemblMetazoa" id="G32513.1:cds"/>
    </source>
</evidence>
<accession>A0A8W8MIT0</accession>
<reference evidence="2" key="1">
    <citation type="submission" date="2022-08" db="UniProtKB">
        <authorList>
            <consortium name="EnsemblMetazoa"/>
        </authorList>
    </citation>
    <scope>IDENTIFICATION</scope>
    <source>
        <strain evidence="2">05x7-T-G4-1.051#20</strain>
    </source>
</reference>
<name>A0A8W8MIT0_MAGGI</name>
<dbReference type="Pfam" id="PF13843">
    <property type="entry name" value="DDE_Tnp_1_7"/>
    <property type="match status" value="1"/>
</dbReference>